<name>A0A0L0FN67_9EUKA</name>
<feature type="compositionally biased region" description="Basic residues" evidence="1">
    <location>
        <begin position="47"/>
        <end position="57"/>
    </location>
</feature>
<sequence>MTHVRTSPLQLQIKEQVSTPVLDHPAVAHNEGLTKQLDHQNTIPAVRQKRGPGRPPRHKESTTSPPKTVRSKRGRPKGKQNKGMVSRQILKDQNSLKAMKNTLLFASLKNKILPSSETQQNHFAFADRHHSNQFTPMPYPDVPSLPDGVLADVRQVHLHPDIFKDILRLQEYIDPIVSQRPYQVDAARYVKQQTLMRDQKRQADLAKQNAKQNAKQQQRIELLHNSKRLGHIPQSRQPTKQRAIHTPGVRPDFQRGRISSAGTDVPGARCVIPDTDTRKKRKGVGLRTKAQCTSQDRDTSLARILPASQIYSAPTAAISYPIGSPASDVGQSHSRLLSPAEMYGMHTVKLKARIPISQTHGSQSYPTPSQGLEECQSWIGSVSGYDDSGVNLGSYPDYMEMEENCTQLNPLSHAATGRHTDSLGAGLGDQVPLTPKRRFVDIREGLSSTEENRIGQPRVHIELFAPGRSEVNTIDSQITRQTWSNRRSHRVLYQNTSHMMGPQHTAMSTAPSIKAHTNQSALQLSHSVPLSGSRFAFGDECSEASDSDYSSEDSSDTDQAESAGAPSYPKSHAHTLIAPLLQHQQSVGESQERDDFEEAWRLPHYHRKRRKVGHSGRVAGDRVGETLKYSHASNLQGTSDLSLFHQRASVGGLGNPGALPRIRSHSHIPTTTAKGHTPLKLSSVAPLPPLPPLPLRSSSLPPDTLSAQFHSGSRLQLSPQDNHQRLVSNSCVGGSSTHAGSSTENAAQNSTSELGLSELNPLTVHAAPISTHTLNDTPFGHNYQSLVVLSGDAFPSLQPATHTELHHLSPLPDFYGLAPHEQSTLESMSTVASLEHPVSNTLASIGDMQDGITAATTLTSMHYKPIASQSGETISSESS</sequence>
<feature type="compositionally biased region" description="Basic residues" evidence="1">
    <location>
        <begin position="69"/>
        <end position="80"/>
    </location>
</feature>
<evidence type="ECO:0000313" key="2">
    <source>
        <dbReference type="EMBL" id="KNC77936.1"/>
    </source>
</evidence>
<feature type="region of interest" description="Disordered" evidence="1">
    <location>
        <begin position="668"/>
        <end position="707"/>
    </location>
</feature>
<feature type="region of interest" description="Disordered" evidence="1">
    <location>
        <begin position="539"/>
        <end position="570"/>
    </location>
</feature>
<dbReference type="RefSeq" id="XP_014151838.1">
    <property type="nucleotide sequence ID" value="XM_014296363.1"/>
</dbReference>
<dbReference type="GeneID" id="25910122"/>
<evidence type="ECO:0000313" key="3">
    <source>
        <dbReference type="Proteomes" id="UP000054560"/>
    </source>
</evidence>
<feature type="compositionally biased region" description="Acidic residues" evidence="1">
    <location>
        <begin position="540"/>
        <end position="559"/>
    </location>
</feature>
<feature type="region of interest" description="Disordered" evidence="1">
    <location>
        <begin position="725"/>
        <end position="751"/>
    </location>
</feature>
<keyword evidence="3" id="KW-1185">Reference proteome</keyword>
<dbReference type="AlphaFoldDB" id="A0A0L0FN67"/>
<feature type="region of interest" description="Disordered" evidence="1">
    <location>
        <begin position="232"/>
        <end position="273"/>
    </location>
</feature>
<protein>
    <submittedName>
        <fullName evidence="2">Uncharacterized protein</fullName>
    </submittedName>
</protein>
<accession>A0A0L0FN67</accession>
<organism evidence="2 3">
    <name type="scientific">Sphaeroforma arctica JP610</name>
    <dbReference type="NCBI Taxonomy" id="667725"/>
    <lineage>
        <taxon>Eukaryota</taxon>
        <taxon>Ichthyosporea</taxon>
        <taxon>Ichthyophonida</taxon>
        <taxon>Sphaeroforma</taxon>
    </lineage>
</organism>
<reference evidence="2 3" key="1">
    <citation type="submission" date="2011-02" db="EMBL/GenBank/DDBJ databases">
        <title>The Genome Sequence of Sphaeroforma arctica JP610.</title>
        <authorList>
            <consortium name="The Broad Institute Genome Sequencing Platform"/>
            <person name="Russ C."/>
            <person name="Cuomo C."/>
            <person name="Young S.K."/>
            <person name="Zeng Q."/>
            <person name="Gargeya S."/>
            <person name="Alvarado L."/>
            <person name="Berlin A."/>
            <person name="Chapman S.B."/>
            <person name="Chen Z."/>
            <person name="Freedman E."/>
            <person name="Gellesch M."/>
            <person name="Goldberg J."/>
            <person name="Griggs A."/>
            <person name="Gujja S."/>
            <person name="Heilman E."/>
            <person name="Heiman D."/>
            <person name="Howarth C."/>
            <person name="Mehta T."/>
            <person name="Neiman D."/>
            <person name="Pearson M."/>
            <person name="Roberts A."/>
            <person name="Saif S."/>
            <person name="Shea T."/>
            <person name="Shenoy N."/>
            <person name="Sisk P."/>
            <person name="Stolte C."/>
            <person name="Sykes S."/>
            <person name="White J."/>
            <person name="Yandava C."/>
            <person name="Burger G."/>
            <person name="Gray M.W."/>
            <person name="Holland P.W.H."/>
            <person name="King N."/>
            <person name="Lang F.B.F."/>
            <person name="Roger A.J."/>
            <person name="Ruiz-Trillo I."/>
            <person name="Haas B."/>
            <person name="Nusbaum C."/>
            <person name="Birren B."/>
        </authorList>
    </citation>
    <scope>NUCLEOTIDE SEQUENCE [LARGE SCALE GENOMIC DNA]</scope>
    <source>
        <strain evidence="2 3">JP610</strain>
    </source>
</reference>
<feature type="compositionally biased region" description="Low complexity" evidence="1">
    <location>
        <begin position="695"/>
        <end position="706"/>
    </location>
</feature>
<dbReference type="EMBL" id="KQ242597">
    <property type="protein sequence ID" value="KNC77936.1"/>
    <property type="molecule type" value="Genomic_DNA"/>
</dbReference>
<proteinExistence type="predicted"/>
<gene>
    <name evidence="2" type="ORF">SARC_09618</name>
</gene>
<evidence type="ECO:0000256" key="1">
    <source>
        <dbReference type="SAM" id="MobiDB-lite"/>
    </source>
</evidence>
<feature type="region of interest" description="Disordered" evidence="1">
    <location>
        <begin position="37"/>
        <end position="86"/>
    </location>
</feature>
<dbReference type="Proteomes" id="UP000054560">
    <property type="component" value="Unassembled WGS sequence"/>
</dbReference>